<reference evidence="2" key="1">
    <citation type="submission" date="2020-02" db="EMBL/GenBank/DDBJ databases">
        <authorList>
            <person name="Meier V. D."/>
        </authorList>
    </citation>
    <scope>NUCLEOTIDE SEQUENCE</scope>
    <source>
        <strain evidence="2">AVDCRST_MAG93</strain>
    </source>
</reference>
<dbReference type="EMBL" id="CADCTR010002505">
    <property type="protein sequence ID" value="CAA9357110.1"/>
    <property type="molecule type" value="Genomic_DNA"/>
</dbReference>
<gene>
    <name evidence="2" type="ORF">AVDCRST_MAG93-7417</name>
</gene>
<dbReference type="AlphaFoldDB" id="A0A6J4MGU8"/>
<proteinExistence type="predicted"/>
<name>A0A6J4MGU8_9CHLR</name>
<sequence length="25" mass="2628">MTKTTDGASSSLAPIPADDPRRKLV</sequence>
<evidence type="ECO:0000313" key="2">
    <source>
        <dbReference type="EMBL" id="CAA9357110.1"/>
    </source>
</evidence>
<organism evidence="2">
    <name type="scientific">uncultured Chloroflexia bacterium</name>
    <dbReference type="NCBI Taxonomy" id="1672391"/>
    <lineage>
        <taxon>Bacteria</taxon>
        <taxon>Bacillati</taxon>
        <taxon>Chloroflexota</taxon>
        <taxon>Chloroflexia</taxon>
        <taxon>environmental samples</taxon>
    </lineage>
</organism>
<accession>A0A6J4MGU8</accession>
<evidence type="ECO:0000256" key="1">
    <source>
        <dbReference type="SAM" id="MobiDB-lite"/>
    </source>
</evidence>
<feature type="region of interest" description="Disordered" evidence="1">
    <location>
        <begin position="1"/>
        <end position="25"/>
    </location>
</feature>
<feature type="non-terminal residue" evidence="2">
    <location>
        <position position="25"/>
    </location>
</feature>
<feature type="compositionally biased region" description="Polar residues" evidence="1">
    <location>
        <begin position="1"/>
        <end position="12"/>
    </location>
</feature>
<protein>
    <submittedName>
        <fullName evidence="2">Uncharacterized protein</fullName>
    </submittedName>
</protein>